<dbReference type="SUPFAM" id="SSF52540">
    <property type="entry name" value="P-loop containing nucleoside triphosphate hydrolases"/>
    <property type="match status" value="1"/>
</dbReference>
<dbReference type="InterPro" id="IPR050238">
    <property type="entry name" value="DNA_Rep/Repair_Clamp_Loader"/>
</dbReference>
<dbReference type="Pfam" id="PF13177">
    <property type="entry name" value="DNA_pol3_delta2"/>
    <property type="match status" value="1"/>
</dbReference>
<dbReference type="KEGG" id="ddl:Desdi_0030"/>
<dbReference type="STRING" id="871963.Desdi_0030"/>
<evidence type="ECO:0000313" key="2">
    <source>
        <dbReference type="Proteomes" id="UP000010797"/>
    </source>
</evidence>
<accession>L0F3V1</accession>
<dbReference type="InterPro" id="IPR027417">
    <property type="entry name" value="P-loop_NTPase"/>
</dbReference>
<dbReference type="Proteomes" id="UP000010797">
    <property type="component" value="Chromosome"/>
</dbReference>
<gene>
    <name evidence="1" type="ordered locus">Desdi_0030</name>
</gene>
<dbReference type="AlphaFoldDB" id="L0F3V1"/>
<dbReference type="OrthoDB" id="9810148at2"/>
<dbReference type="eggNOG" id="COG0470">
    <property type="taxonomic scope" value="Bacteria"/>
</dbReference>
<name>L0F3V1_DESDL</name>
<dbReference type="HOGENOM" id="CLU_006229_4_5_9"/>
<dbReference type="RefSeq" id="WP_015260610.1">
    <property type="nucleotide sequence ID" value="NC_019903.1"/>
</dbReference>
<dbReference type="PANTHER" id="PTHR11669">
    <property type="entry name" value="REPLICATION FACTOR C / DNA POLYMERASE III GAMMA-TAU SUBUNIT"/>
    <property type="match status" value="1"/>
</dbReference>
<dbReference type="PANTHER" id="PTHR11669:SF8">
    <property type="entry name" value="DNA POLYMERASE III SUBUNIT DELTA"/>
    <property type="match status" value="1"/>
</dbReference>
<keyword evidence="2" id="KW-1185">Reference proteome</keyword>
<evidence type="ECO:0000313" key="1">
    <source>
        <dbReference type="EMBL" id="AGA67603.1"/>
    </source>
</evidence>
<dbReference type="EMBL" id="CP003344">
    <property type="protein sequence ID" value="AGA67603.1"/>
    <property type="molecule type" value="Genomic_DNA"/>
</dbReference>
<sequence>MNVALQLVEKAAQEGRLAHLLLFHGGSAPERRQAGLAIAQRLNCTSNQEGEVPCQHCTSCRKIISGNHPDVEVMKPAKLSLGIEQVLAWQERVYRKHYEGRYKVFILEEVDKLTIPAANALLKVIEEPPERTLIILSAQNAEVLLPTIQSRAQAVYFPVRGEREWLESLDESIDAQEAKEAFQMGSQNPELAYGILAVGVEKAREWVRGFQQAIEERDFLQLFPLFSGNKAIEKKETEIYLQILAMRLGRQKEVNPRAILAVGKAIEQIQRQGNPRLVMEGLALELFREEGI</sequence>
<dbReference type="GO" id="GO:0006261">
    <property type="term" value="P:DNA-templated DNA replication"/>
    <property type="evidence" value="ECO:0007669"/>
    <property type="project" value="TreeGrafter"/>
</dbReference>
<proteinExistence type="predicted"/>
<protein>
    <recommendedName>
        <fullName evidence="3">DNA-directed DNA polymerase</fullName>
    </recommendedName>
</protein>
<organism evidence="1 2">
    <name type="scientific">Desulfitobacterium dichloroeliminans (strain LMG P-21439 / DCA1)</name>
    <dbReference type="NCBI Taxonomy" id="871963"/>
    <lineage>
        <taxon>Bacteria</taxon>
        <taxon>Bacillati</taxon>
        <taxon>Bacillota</taxon>
        <taxon>Clostridia</taxon>
        <taxon>Eubacteriales</taxon>
        <taxon>Desulfitobacteriaceae</taxon>
        <taxon>Desulfitobacterium</taxon>
    </lineage>
</organism>
<reference evidence="2" key="1">
    <citation type="submission" date="2012-02" db="EMBL/GenBank/DDBJ databases">
        <title>Complete sequence of Desulfitobacterium dichloroeliminans LMG P-21439.</title>
        <authorList>
            <person name="Lucas S."/>
            <person name="Han J."/>
            <person name="Lapidus A."/>
            <person name="Cheng J.-F."/>
            <person name="Goodwin L."/>
            <person name="Pitluck S."/>
            <person name="Peters L."/>
            <person name="Ovchinnikova G."/>
            <person name="Teshima H."/>
            <person name="Detter J.C."/>
            <person name="Han C."/>
            <person name="Tapia R."/>
            <person name="Land M."/>
            <person name="Hauser L."/>
            <person name="Kyrpides N."/>
            <person name="Ivanova N."/>
            <person name="Pagani I."/>
            <person name="Kruse T."/>
            <person name="de Vos W.M."/>
            <person name="Boon N."/>
            <person name="Smidt H."/>
            <person name="Woyke T."/>
        </authorList>
    </citation>
    <scope>NUCLEOTIDE SEQUENCE [LARGE SCALE GENOMIC DNA]</scope>
    <source>
        <strain evidence="2">LMG P-21439 / DCA1</strain>
    </source>
</reference>
<dbReference type="Gene3D" id="3.40.50.300">
    <property type="entry name" value="P-loop containing nucleotide triphosphate hydrolases"/>
    <property type="match status" value="1"/>
</dbReference>
<evidence type="ECO:0008006" key="3">
    <source>
        <dbReference type="Google" id="ProtNLM"/>
    </source>
</evidence>